<dbReference type="InterPro" id="IPR029787">
    <property type="entry name" value="Nucleotide_cyclase"/>
</dbReference>
<feature type="transmembrane region" description="Helical" evidence="3">
    <location>
        <begin position="33"/>
        <end position="52"/>
    </location>
</feature>
<dbReference type="InterPro" id="IPR000160">
    <property type="entry name" value="GGDEF_dom"/>
</dbReference>
<evidence type="ECO:0000259" key="4">
    <source>
        <dbReference type="PROSITE" id="PS50887"/>
    </source>
</evidence>
<dbReference type="EMBL" id="JFYZ01000001">
    <property type="protein sequence ID" value="EZP84291.1"/>
    <property type="molecule type" value="Genomic_DNA"/>
</dbReference>
<gene>
    <name evidence="5" type="ORF">BV97_00042</name>
</gene>
<dbReference type="Pfam" id="PF00990">
    <property type="entry name" value="GGDEF"/>
    <property type="match status" value="1"/>
</dbReference>
<dbReference type="SMART" id="SM00267">
    <property type="entry name" value="GGDEF"/>
    <property type="match status" value="1"/>
</dbReference>
<feature type="transmembrane region" description="Helical" evidence="3">
    <location>
        <begin position="85"/>
        <end position="105"/>
    </location>
</feature>
<keyword evidence="3" id="KW-0472">Membrane</keyword>
<dbReference type="PROSITE" id="PS50887">
    <property type="entry name" value="GGDEF"/>
    <property type="match status" value="1"/>
</dbReference>
<feature type="transmembrane region" description="Helical" evidence="3">
    <location>
        <begin position="117"/>
        <end position="135"/>
    </location>
</feature>
<evidence type="ECO:0000256" key="1">
    <source>
        <dbReference type="ARBA" id="ARBA00012528"/>
    </source>
</evidence>
<keyword evidence="3" id="KW-0812">Transmembrane</keyword>
<feature type="transmembrane region" description="Helical" evidence="3">
    <location>
        <begin position="141"/>
        <end position="162"/>
    </location>
</feature>
<sequence>MVYGPSTFCLGDWRNFLAQGGSGFFMSVDAQTMLLLSNAIAFVAATFLLIEWRSLRERFLLSFALGFLCIVVGCTLAPLRQSGDFLLGVWLSNSMVPLAHFMFLLGAASFAQRRLSPAWFAAPLLCSALMAIPGLGDRDQVMSLFNAAFVAVFCLRAAGVLLEARRTTGSETRTLVATFVVHGSFYAVKAGCAFVPGAFVDLSSYSGVLIPISLFEGILVEVALAMSIAGALRRRREERATRLAESDPLTGLLNRRGFEARTRDVQQQGGSLLLIDIDNFKTINDCFGHQDGDRLLVDLSAFLAVRLPASAVTARLGGDEFVVLLPRIDEGRSLRLAEDLCTGFAIRQGADNCGTLSIGCAPVLPGVQDLSPAMRQADRGLYEAKSKGRNRACLAPRFSGSEARAGILPYPIAASG</sequence>
<comment type="caution">
    <text evidence="5">The sequence shown here is derived from an EMBL/GenBank/DDBJ whole genome shotgun (WGS) entry which is preliminary data.</text>
</comment>
<dbReference type="Proteomes" id="UP000024329">
    <property type="component" value="Unassembled WGS sequence"/>
</dbReference>
<evidence type="ECO:0000256" key="2">
    <source>
        <dbReference type="ARBA" id="ARBA00034247"/>
    </source>
</evidence>
<feature type="transmembrane region" description="Helical" evidence="3">
    <location>
        <begin position="208"/>
        <end position="232"/>
    </location>
</feature>
<accession>A0A031K2V3</accession>
<evidence type="ECO:0000313" key="6">
    <source>
        <dbReference type="Proteomes" id="UP000024329"/>
    </source>
</evidence>
<dbReference type="STRING" id="158500.BES08_00490"/>
<organism evidence="5 6">
    <name type="scientific">Novosphingobium resinovorum</name>
    <dbReference type="NCBI Taxonomy" id="158500"/>
    <lineage>
        <taxon>Bacteria</taxon>
        <taxon>Pseudomonadati</taxon>
        <taxon>Pseudomonadota</taxon>
        <taxon>Alphaproteobacteria</taxon>
        <taxon>Sphingomonadales</taxon>
        <taxon>Sphingomonadaceae</taxon>
        <taxon>Novosphingobium</taxon>
    </lineage>
</organism>
<feature type="transmembrane region" description="Helical" evidence="3">
    <location>
        <begin position="59"/>
        <end position="79"/>
    </location>
</feature>
<dbReference type="PANTHER" id="PTHR45138:SF9">
    <property type="entry name" value="DIGUANYLATE CYCLASE DGCM-RELATED"/>
    <property type="match status" value="1"/>
</dbReference>
<protein>
    <recommendedName>
        <fullName evidence="1">diguanylate cyclase</fullName>
        <ecNumber evidence="1">2.7.7.65</ecNumber>
    </recommendedName>
</protein>
<feature type="domain" description="GGDEF" evidence="4">
    <location>
        <begin position="268"/>
        <end position="397"/>
    </location>
</feature>
<dbReference type="eggNOG" id="COG2199">
    <property type="taxonomic scope" value="Bacteria"/>
</dbReference>
<proteinExistence type="predicted"/>
<feature type="transmembrane region" description="Helical" evidence="3">
    <location>
        <begin position="174"/>
        <end position="196"/>
    </location>
</feature>
<dbReference type="EC" id="2.7.7.65" evidence="1"/>
<keyword evidence="3" id="KW-1133">Transmembrane helix</keyword>
<dbReference type="AlphaFoldDB" id="A0A031K2V3"/>
<dbReference type="Gene3D" id="3.30.70.270">
    <property type="match status" value="1"/>
</dbReference>
<comment type="catalytic activity">
    <reaction evidence="2">
        <text>2 GTP = 3',3'-c-di-GMP + 2 diphosphate</text>
        <dbReference type="Rhea" id="RHEA:24898"/>
        <dbReference type="ChEBI" id="CHEBI:33019"/>
        <dbReference type="ChEBI" id="CHEBI:37565"/>
        <dbReference type="ChEBI" id="CHEBI:58805"/>
        <dbReference type="EC" id="2.7.7.65"/>
    </reaction>
</comment>
<dbReference type="SUPFAM" id="SSF55073">
    <property type="entry name" value="Nucleotide cyclase"/>
    <property type="match status" value="1"/>
</dbReference>
<dbReference type="NCBIfam" id="TIGR00254">
    <property type="entry name" value="GGDEF"/>
    <property type="match status" value="1"/>
</dbReference>
<reference evidence="5 6" key="1">
    <citation type="submission" date="2014-03" db="EMBL/GenBank/DDBJ databases">
        <title>Whole genome sequence of Novosphingobium resinovorum KF1.</title>
        <authorList>
            <person name="Gan H.M."/>
            <person name="Gan H.Y."/>
            <person name="Chew T.H."/>
            <person name="Savka M.A."/>
        </authorList>
    </citation>
    <scope>NUCLEOTIDE SEQUENCE [LARGE SCALE GENOMIC DNA]</scope>
    <source>
        <strain evidence="5 6">KF1</strain>
    </source>
</reference>
<dbReference type="GO" id="GO:0052621">
    <property type="term" value="F:diguanylate cyclase activity"/>
    <property type="evidence" value="ECO:0007669"/>
    <property type="project" value="UniProtKB-EC"/>
</dbReference>
<dbReference type="CDD" id="cd01949">
    <property type="entry name" value="GGDEF"/>
    <property type="match status" value="1"/>
</dbReference>
<dbReference type="PATRIC" id="fig|158500.4.peg.44"/>
<dbReference type="PANTHER" id="PTHR45138">
    <property type="entry name" value="REGULATORY COMPONENTS OF SENSORY TRANSDUCTION SYSTEM"/>
    <property type="match status" value="1"/>
</dbReference>
<dbReference type="InterPro" id="IPR043128">
    <property type="entry name" value="Rev_trsase/Diguanyl_cyclase"/>
</dbReference>
<evidence type="ECO:0000256" key="3">
    <source>
        <dbReference type="SAM" id="Phobius"/>
    </source>
</evidence>
<name>A0A031K2V3_9SPHN</name>
<dbReference type="InterPro" id="IPR050469">
    <property type="entry name" value="Diguanylate_Cyclase"/>
</dbReference>
<evidence type="ECO:0000313" key="5">
    <source>
        <dbReference type="EMBL" id="EZP84291.1"/>
    </source>
</evidence>